<dbReference type="EMBL" id="QXFT01001660">
    <property type="protein sequence ID" value="KAE9313211.1"/>
    <property type="molecule type" value="Genomic_DNA"/>
</dbReference>
<keyword evidence="3" id="KW-1185">Reference proteome</keyword>
<evidence type="ECO:0000256" key="1">
    <source>
        <dbReference type="SAM" id="MobiDB-lite"/>
    </source>
</evidence>
<organism evidence="2 3">
    <name type="scientific">Phytophthora rubi</name>
    <dbReference type="NCBI Taxonomy" id="129364"/>
    <lineage>
        <taxon>Eukaryota</taxon>
        <taxon>Sar</taxon>
        <taxon>Stramenopiles</taxon>
        <taxon>Oomycota</taxon>
        <taxon>Peronosporomycetes</taxon>
        <taxon>Peronosporales</taxon>
        <taxon>Peronosporaceae</taxon>
        <taxon>Phytophthora</taxon>
    </lineage>
</organism>
<evidence type="ECO:0000313" key="3">
    <source>
        <dbReference type="Proteomes" id="UP000434957"/>
    </source>
</evidence>
<name>A0A6A4DUT0_9STRA</name>
<comment type="caution">
    <text evidence="2">The sequence shown here is derived from an EMBL/GenBank/DDBJ whole genome shotgun (WGS) entry which is preliminary data.</text>
</comment>
<dbReference type="Proteomes" id="UP000434957">
    <property type="component" value="Unassembled WGS sequence"/>
</dbReference>
<feature type="compositionally biased region" description="Basic and acidic residues" evidence="1">
    <location>
        <begin position="30"/>
        <end position="40"/>
    </location>
</feature>
<accession>A0A6A4DUT0</accession>
<gene>
    <name evidence="2" type="ORF">PR003_g19562</name>
</gene>
<proteinExistence type="predicted"/>
<protein>
    <submittedName>
        <fullName evidence="2">Uncharacterized protein</fullName>
    </submittedName>
</protein>
<reference evidence="2 3" key="1">
    <citation type="submission" date="2018-08" db="EMBL/GenBank/DDBJ databases">
        <title>Genomic investigation of the strawberry pathogen Phytophthora fragariae indicates pathogenicity is determined by transcriptional variation in three key races.</title>
        <authorList>
            <person name="Adams T.M."/>
            <person name="Armitage A.D."/>
            <person name="Sobczyk M.K."/>
            <person name="Bates H.J."/>
            <person name="Dunwell J.M."/>
            <person name="Nellist C.F."/>
            <person name="Harrison R.J."/>
        </authorList>
    </citation>
    <scope>NUCLEOTIDE SEQUENCE [LARGE SCALE GENOMIC DNA]</scope>
    <source>
        <strain evidence="2 3">SCRP333</strain>
    </source>
</reference>
<sequence>MKETAAAGCNSAEEDGSGGLQRCGRRQRGDRRGSGDRELGATDAEKLFTQFIVRFVL</sequence>
<dbReference type="AlphaFoldDB" id="A0A6A4DUT0"/>
<evidence type="ECO:0000313" key="2">
    <source>
        <dbReference type="EMBL" id="KAE9313211.1"/>
    </source>
</evidence>
<feature type="region of interest" description="Disordered" evidence="1">
    <location>
        <begin position="1"/>
        <end position="40"/>
    </location>
</feature>